<proteinExistence type="inferred from homology"/>
<dbReference type="PANTHER" id="PTHR21008">
    <property type="entry name" value="S-ADENOSYLMETHIONINE SENSOR UPSTREAM OF MTORC1-RELATED"/>
    <property type="match status" value="1"/>
</dbReference>
<dbReference type="EC" id="2.1.1.-" evidence="4"/>
<dbReference type="InterPro" id="IPR021867">
    <property type="entry name" value="Bmt2/SAMTOR"/>
</dbReference>
<reference evidence="7" key="3">
    <citation type="submission" date="2024-02" db="EMBL/GenBank/DDBJ databases">
        <title>Comparative genomics of Cryptococcus and Kwoniella reveals pathogenesis evolution and contrasting modes of karyotype evolution via chromosome fusion or intercentromeric recombination.</title>
        <authorList>
            <person name="Coelho M.A."/>
            <person name="David-Palma M."/>
            <person name="Shea T."/>
            <person name="Bowers K."/>
            <person name="McGinley-Smith S."/>
            <person name="Mohammad A.W."/>
            <person name="Gnirke A."/>
            <person name="Yurkov A.M."/>
            <person name="Nowrousian M."/>
            <person name="Sun S."/>
            <person name="Cuomo C.A."/>
            <person name="Heitman J."/>
        </authorList>
    </citation>
    <scope>NUCLEOTIDE SEQUENCE</scope>
    <source>
        <strain evidence="7">CBS 10117</strain>
    </source>
</reference>
<evidence type="ECO:0000313" key="6">
    <source>
        <dbReference type="EMBL" id="OBR81194.1"/>
    </source>
</evidence>
<keyword evidence="1 4" id="KW-0489">Methyltransferase</keyword>
<gene>
    <name evidence="6" type="ORF">I303_08579</name>
    <name evidence="7" type="ORF">I303_106779</name>
</gene>
<dbReference type="Proteomes" id="UP000078595">
    <property type="component" value="Chromosome 8"/>
</dbReference>
<comment type="similarity">
    <text evidence="4">Belongs to the BMT2 family.</text>
</comment>
<comment type="function">
    <text evidence="4">S-adenosyl-L-methionine-dependent methyltransferase that specifically methylates the N(1) position of an adenine present in helix 65 in 25S rRNA.</text>
</comment>
<feature type="binding site" evidence="4">
    <location>
        <position position="156"/>
    </location>
    <ligand>
        <name>S-adenosyl-L-methionine</name>
        <dbReference type="ChEBI" id="CHEBI:59789"/>
    </ligand>
</feature>
<evidence type="ECO:0000256" key="5">
    <source>
        <dbReference type="SAM" id="MobiDB-lite"/>
    </source>
</evidence>
<evidence type="ECO:0000256" key="3">
    <source>
        <dbReference type="ARBA" id="ARBA00022691"/>
    </source>
</evidence>
<dbReference type="Pfam" id="PF11968">
    <property type="entry name" value="Bmt2"/>
    <property type="match status" value="1"/>
</dbReference>
<evidence type="ECO:0000256" key="4">
    <source>
        <dbReference type="HAMAP-Rule" id="MF_03044"/>
    </source>
</evidence>
<dbReference type="OrthoDB" id="5954793at2759"/>
<evidence type="ECO:0000313" key="7">
    <source>
        <dbReference type="EMBL" id="WWC64171.1"/>
    </source>
</evidence>
<dbReference type="VEuPathDB" id="FungiDB:I303_08579"/>
<dbReference type="STRING" id="1296121.A0A1A5ZTP9"/>
<organism evidence="6">
    <name type="scientific">Kwoniella dejecticola CBS 10117</name>
    <dbReference type="NCBI Taxonomy" id="1296121"/>
    <lineage>
        <taxon>Eukaryota</taxon>
        <taxon>Fungi</taxon>
        <taxon>Dikarya</taxon>
        <taxon>Basidiomycota</taxon>
        <taxon>Agaricomycotina</taxon>
        <taxon>Tremellomycetes</taxon>
        <taxon>Tremellales</taxon>
        <taxon>Cryptococcaceae</taxon>
        <taxon>Kwoniella</taxon>
    </lineage>
</organism>
<name>A0A1A5ZTP9_9TREE</name>
<dbReference type="GO" id="GO:0016433">
    <property type="term" value="F:rRNA (adenine) methyltransferase activity"/>
    <property type="evidence" value="ECO:0007669"/>
    <property type="project" value="UniProtKB-UniRule"/>
</dbReference>
<dbReference type="RefSeq" id="XP_018259036.1">
    <property type="nucleotide sequence ID" value="XM_018411835.1"/>
</dbReference>
<dbReference type="EMBL" id="KI894038">
    <property type="protein sequence ID" value="OBR81194.1"/>
    <property type="molecule type" value="Genomic_DNA"/>
</dbReference>
<dbReference type="HAMAP" id="MF_03044">
    <property type="entry name" value="BMT2"/>
    <property type="match status" value="1"/>
</dbReference>
<keyword evidence="3 4" id="KW-0949">S-adenosyl-L-methionine</keyword>
<evidence type="ECO:0000256" key="2">
    <source>
        <dbReference type="ARBA" id="ARBA00022679"/>
    </source>
</evidence>
<evidence type="ECO:0000313" key="8">
    <source>
        <dbReference type="Proteomes" id="UP000078595"/>
    </source>
</evidence>
<feature type="binding site" evidence="4">
    <location>
        <position position="176"/>
    </location>
    <ligand>
        <name>S-adenosyl-L-methionine</name>
        <dbReference type="ChEBI" id="CHEBI:59789"/>
    </ligand>
</feature>
<dbReference type="PANTHER" id="PTHR21008:SF1">
    <property type="entry name" value="25S RRNA (ADENINE(2142)-N(1))-METHYLTRANSFERASE"/>
    <property type="match status" value="1"/>
</dbReference>
<dbReference type="GeneID" id="28972278"/>
<protein>
    <recommendedName>
        <fullName evidence="4">25S rRNA adenine-N(1) methyltransferase</fullName>
        <ecNumber evidence="4">2.1.1.-</ecNumber>
    </recommendedName>
</protein>
<dbReference type="SUPFAM" id="SSF53335">
    <property type="entry name" value="S-adenosyl-L-methionine-dependent methyltransferases"/>
    <property type="match status" value="1"/>
</dbReference>
<feature type="region of interest" description="Disordered" evidence="5">
    <location>
        <begin position="23"/>
        <end position="46"/>
    </location>
</feature>
<dbReference type="EMBL" id="CP144537">
    <property type="protein sequence ID" value="WWC64171.1"/>
    <property type="molecule type" value="Genomic_DNA"/>
</dbReference>
<dbReference type="KEGG" id="kdj:28972278"/>
<comment type="subcellular location">
    <subcellularLocation>
        <location evidence="4">Nucleus</location>
        <location evidence="4">Nucleolus</location>
    </subcellularLocation>
</comment>
<keyword evidence="4" id="KW-0539">Nucleus</keyword>
<accession>A0A1A5ZTP9</accession>
<dbReference type="GO" id="GO:0005730">
    <property type="term" value="C:nucleolus"/>
    <property type="evidence" value="ECO:0007669"/>
    <property type="project" value="UniProtKB-SubCell"/>
</dbReference>
<reference evidence="7" key="2">
    <citation type="submission" date="2013-07" db="EMBL/GenBank/DDBJ databases">
        <authorList>
            <consortium name="The Broad Institute Genome Sequencing Platform"/>
            <person name="Cuomo C."/>
            <person name="Litvintseva A."/>
            <person name="Chen Y."/>
            <person name="Heitman J."/>
            <person name="Sun S."/>
            <person name="Springer D."/>
            <person name="Dromer F."/>
            <person name="Young S.K."/>
            <person name="Zeng Q."/>
            <person name="Gargeya S."/>
            <person name="Fitzgerald M."/>
            <person name="Abouelleil A."/>
            <person name="Alvarado L."/>
            <person name="Berlin A.M."/>
            <person name="Chapman S.B."/>
            <person name="Dewar J."/>
            <person name="Goldberg J."/>
            <person name="Griggs A."/>
            <person name="Gujja S."/>
            <person name="Hansen M."/>
            <person name="Howarth C."/>
            <person name="Imamovic A."/>
            <person name="Larimer J."/>
            <person name="McCowan C."/>
            <person name="Murphy C."/>
            <person name="Pearson M."/>
            <person name="Priest M."/>
            <person name="Roberts A."/>
            <person name="Saif S."/>
            <person name="Shea T."/>
            <person name="Sykes S."/>
            <person name="Wortman J."/>
            <person name="Nusbaum C."/>
            <person name="Birren B."/>
        </authorList>
    </citation>
    <scope>NUCLEOTIDE SEQUENCE</scope>
    <source>
        <strain evidence="7">CBS 10117</strain>
    </source>
</reference>
<keyword evidence="8" id="KW-1185">Reference proteome</keyword>
<dbReference type="InterPro" id="IPR029063">
    <property type="entry name" value="SAM-dependent_MTases_sf"/>
</dbReference>
<sequence length="320" mass="35808">MGRNKVKRLKKLPISAISTANQSTISAPSSADLPASTAIPRADRRAKRSVVSRKVTQSTISRFHVLLKRQAYLKRRLTSDSNADESAVLIKEELAAIDQDIDALGGLDAYQIASTLGQSNERGGDSSKVLVRWLEEIGLKREANSQGHRLRMLEIGALVPTNYAASSRWIENTPIDLHSQHPDILEEDFFKRTLPNSNEEAFDIVSCSLVLNFVSTPAERGKMLELIHKQLKNESSNAFLFMVLPLPCLTNSRYVSLASFNELMSVVGFTLEKEQWKLGGKVGYWLWRKCASEQDSSGKWRRKAILEDGPRRNNFAVILP</sequence>
<reference evidence="6" key="1">
    <citation type="submission" date="2013-07" db="EMBL/GenBank/DDBJ databases">
        <title>The Genome Sequence of Cryptococcus dejecticola CBS10117.</title>
        <authorList>
            <consortium name="The Broad Institute Genome Sequencing Platform"/>
            <person name="Cuomo C."/>
            <person name="Litvintseva A."/>
            <person name="Chen Y."/>
            <person name="Heitman J."/>
            <person name="Sun S."/>
            <person name="Springer D."/>
            <person name="Dromer F."/>
            <person name="Young S.K."/>
            <person name="Zeng Q."/>
            <person name="Gargeya S."/>
            <person name="Fitzgerald M."/>
            <person name="Abouelleil A."/>
            <person name="Alvarado L."/>
            <person name="Berlin A.M."/>
            <person name="Chapman S.B."/>
            <person name="Dewar J."/>
            <person name="Goldberg J."/>
            <person name="Griggs A."/>
            <person name="Gujja S."/>
            <person name="Hansen M."/>
            <person name="Howarth C."/>
            <person name="Imamovic A."/>
            <person name="Larimer J."/>
            <person name="McCowan C."/>
            <person name="Murphy C."/>
            <person name="Pearson M."/>
            <person name="Priest M."/>
            <person name="Roberts A."/>
            <person name="Saif S."/>
            <person name="Shea T."/>
            <person name="Sykes S."/>
            <person name="Wortman J."/>
            <person name="Nusbaum C."/>
            <person name="Birren B."/>
        </authorList>
    </citation>
    <scope>NUCLEOTIDE SEQUENCE [LARGE SCALE GENOMIC DNA]</scope>
    <source>
        <strain evidence="6">CBS 10117</strain>
    </source>
</reference>
<evidence type="ECO:0000256" key="1">
    <source>
        <dbReference type="ARBA" id="ARBA00022603"/>
    </source>
</evidence>
<keyword evidence="2 4" id="KW-0808">Transferase</keyword>
<dbReference type="AlphaFoldDB" id="A0A1A5ZTP9"/>